<dbReference type="EMBL" id="QKWP01001186">
    <property type="protein sequence ID" value="RIB10997.1"/>
    <property type="molecule type" value="Genomic_DNA"/>
</dbReference>
<feature type="region of interest" description="Disordered" evidence="1">
    <location>
        <begin position="146"/>
        <end position="165"/>
    </location>
</feature>
<dbReference type="AlphaFoldDB" id="A0A397UP95"/>
<dbReference type="Proteomes" id="UP000266673">
    <property type="component" value="Unassembled WGS sequence"/>
</dbReference>
<reference evidence="2 3" key="1">
    <citation type="submission" date="2018-06" db="EMBL/GenBank/DDBJ databases">
        <title>Comparative genomics reveals the genomic features of Rhizophagus irregularis, R. cerebriforme, R. diaphanum and Gigaspora rosea, and their symbiotic lifestyle signature.</title>
        <authorList>
            <person name="Morin E."/>
            <person name="San Clemente H."/>
            <person name="Chen E.C.H."/>
            <person name="De La Providencia I."/>
            <person name="Hainaut M."/>
            <person name="Kuo A."/>
            <person name="Kohler A."/>
            <person name="Murat C."/>
            <person name="Tang N."/>
            <person name="Roy S."/>
            <person name="Loubradou J."/>
            <person name="Henrissat B."/>
            <person name="Grigoriev I.V."/>
            <person name="Corradi N."/>
            <person name="Roux C."/>
            <person name="Martin F.M."/>
        </authorList>
    </citation>
    <scope>NUCLEOTIDE SEQUENCE [LARGE SCALE GENOMIC DNA]</scope>
    <source>
        <strain evidence="2 3">DAOM 194757</strain>
    </source>
</reference>
<sequence length="219" mass="25545">MWFGVKPKCVALELTEYYMKHGIFGDERFENTIEVISKECMSMNNAIGLALLRYCAFFPEWDSFKCQDAIGSKITQIAAEMAWEERLDSAEKVRQTVIKNLAINSKETTSHRENQFESSFEQRNEMNIPDAFGLSEIEHVPMPEIREHGEEEEEESEEEKEEELEELNAISYEAANLRKYHPAEHKDSKIELQYLFTYDLSQPLFVHTLQQDDSMPSND</sequence>
<accession>A0A397UP95</accession>
<feature type="compositionally biased region" description="Acidic residues" evidence="1">
    <location>
        <begin position="150"/>
        <end position="165"/>
    </location>
</feature>
<name>A0A397UP95_9GLOM</name>
<evidence type="ECO:0000256" key="1">
    <source>
        <dbReference type="SAM" id="MobiDB-lite"/>
    </source>
</evidence>
<comment type="caution">
    <text evidence="2">The sequence shown here is derived from an EMBL/GenBank/DDBJ whole genome shotgun (WGS) entry which is preliminary data.</text>
</comment>
<dbReference type="OrthoDB" id="2477649at2759"/>
<keyword evidence="3" id="KW-1185">Reference proteome</keyword>
<proteinExistence type="predicted"/>
<organism evidence="2 3">
    <name type="scientific">Gigaspora rosea</name>
    <dbReference type="NCBI Taxonomy" id="44941"/>
    <lineage>
        <taxon>Eukaryota</taxon>
        <taxon>Fungi</taxon>
        <taxon>Fungi incertae sedis</taxon>
        <taxon>Mucoromycota</taxon>
        <taxon>Glomeromycotina</taxon>
        <taxon>Glomeromycetes</taxon>
        <taxon>Diversisporales</taxon>
        <taxon>Gigasporaceae</taxon>
        <taxon>Gigaspora</taxon>
    </lineage>
</organism>
<gene>
    <name evidence="2" type="ORF">C2G38_2204640</name>
</gene>
<evidence type="ECO:0000313" key="2">
    <source>
        <dbReference type="EMBL" id="RIB10997.1"/>
    </source>
</evidence>
<evidence type="ECO:0000313" key="3">
    <source>
        <dbReference type="Proteomes" id="UP000266673"/>
    </source>
</evidence>
<protein>
    <submittedName>
        <fullName evidence="2">Uncharacterized protein</fullName>
    </submittedName>
</protein>